<dbReference type="InterPro" id="IPR011053">
    <property type="entry name" value="Single_hybrid_motif"/>
</dbReference>
<dbReference type="InterPro" id="IPR023214">
    <property type="entry name" value="HAD_sf"/>
</dbReference>
<dbReference type="GO" id="GO:0008420">
    <property type="term" value="F:RNA polymerase II CTD heptapeptide repeat phosphatase activity"/>
    <property type="evidence" value="ECO:0007669"/>
    <property type="project" value="InterPro"/>
</dbReference>
<evidence type="ECO:0000256" key="4">
    <source>
        <dbReference type="ARBA" id="ARBA00023242"/>
    </source>
</evidence>
<comment type="caution">
    <text evidence="8">The sequence shown here is derived from an EMBL/GenBank/DDBJ whole genome shotgun (WGS) entry which is preliminary data.</text>
</comment>
<comment type="catalytic activity">
    <reaction evidence="6">
        <text>O-phospho-L-threonyl-[protein] + H2O = L-threonyl-[protein] + phosphate</text>
        <dbReference type="Rhea" id="RHEA:47004"/>
        <dbReference type="Rhea" id="RHEA-COMP:11060"/>
        <dbReference type="Rhea" id="RHEA-COMP:11605"/>
        <dbReference type="ChEBI" id="CHEBI:15377"/>
        <dbReference type="ChEBI" id="CHEBI:30013"/>
        <dbReference type="ChEBI" id="CHEBI:43474"/>
        <dbReference type="ChEBI" id="CHEBI:61977"/>
        <dbReference type="EC" id="3.1.3.16"/>
    </reaction>
</comment>
<organism evidence="8 9">
    <name type="scientific">Amblyomma americanum</name>
    <name type="common">Lone star tick</name>
    <dbReference type="NCBI Taxonomy" id="6943"/>
    <lineage>
        <taxon>Eukaryota</taxon>
        <taxon>Metazoa</taxon>
        <taxon>Ecdysozoa</taxon>
        <taxon>Arthropoda</taxon>
        <taxon>Chelicerata</taxon>
        <taxon>Arachnida</taxon>
        <taxon>Acari</taxon>
        <taxon>Parasitiformes</taxon>
        <taxon>Ixodida</taxon>
        <taxon>Ixodoidea</taxon>
        <taxon>Ixodidae</taxon>
        <taxon>Amblyomminae</taxon>
        <taxon>Amblyomma</taxon>
    </lineage>
</organism>
<evidence type="ECO:0000256" key="1">
    <source>
        <dbReference type="ARBA" id="ARBA00004123"/>
    </source>
</evidence>
<dbReference type="AlphaFoldDB" id="A0AAQ4D1J4"/>
<accession>A0AAQ4D1J4</accession>
<evidence type="ECO:0000256" key="5">
    <source>
        <dbReference type="ARBA" id="ARBA00047761"/>
    </source>
</evidence>
<gene>
    <name evidence="8" type="ORF">V5799_000964</name>
</gene>
<evidence type="ECO:0000313" key="9">
    <source>
        <dbReference type="Proteomes" id="UP001321473"/>
    </source>
</evidence>
<dbReference type="GO" id="GO:0005634">
    <property type="term" value="C:nucleus"/>
    <property type="evidence" value="ECO:0007669"/>
    <property type="project" value="UniProtKB-SubCell"/>
</dbReference>
<evidence type="ECO:0000256" key="2">
    <source>
        <dbReference type="ARBA" id="ARBA00013081"/>
    </source>
</evidence>
<keyword evidence="9" id="KW-1185">Reference proteome</keyword>
<proteinExistence type="predicted"/>
<dbReference type="EMBL" id="JARKHS020036310">
    <property type="protein sequence ID" value="KAK8756334.1"/>
    <property type="molecule type" value="Genomic_DNA"/>
</dbReference>
<comment type="catalytic activity">
    <reaction evidence="5">
        <text>O-phospho-L-seryl-[protein] + H2O = L-seryl-[protein] + phosphate</text>
        <dbReference type="Rhea" id="RHEA:20629"/>
        <dbReference type="Rhea" id="RHEA-COMP:9863"/>
        <dbReference type="Rhea" id="RHEA-COMP:11604"/>
        <dbReference type="ChEBI" id="CHEBI:15377"/>
        <dbReference type="ChEBI" id="CHEBI:29999"/>
        <dbReference type="ChEBI" id="CHEBI:43474"/>
        <dbReference type="ChEBI" id="CHEBI:83421"/>
        <dbReference type="EC" id="3.1.3.16"/>
    </reaction>
</comment>
<dbReference type="PANTHER" id="PTHR23081">
    <property type="entry name" value="RNA POLYMERASE II CTD PHOSPHATASE"/>
    <property type="match status" value="1"/>
</dbReference>
<dbReference type="SUPFAM" id="SSF51230">
    <property type="entry name" value="Single hybrid motif"/>
    <property type="match status" value="1"/>
</dbReference>
<dbReference type="InterPro" id="IPR004274">
    <property type="entry name" value="FCP1_dom"/>
</dbReference>
<evidence type="ECO:0000313" key="8">
    <source>
        <dbReference type="EMBL" id="KAK8756334.1"/>
    </source>
</evidence>
<dbReference type="Gene3D" id="2.40.50.100">
    <property type="match status" value="1"/>
</dbReference>
<evidence type="ECO:0000256" key="6">
    <source>
        <dbReference type="ARBA" id="ARBA00048336"/>
    </source>
</evidence>
<dbReference type="Gene3D" id="3.40.50.1000">
    <property type="entry name" value="HAD superfamily/HAD-like"/>
    <property type="match status" value="1"/>
</dbReference>
<keyword evidence="3" id="KW-0378">Hydrolase</keyword>
<evidence type="ECO:0000259" key="7">
    <source>
        <dbReference type="PROSITE" id="PS50969"/>
    </source>
</evidence>
<evidence type="ECO:0000256" key="3">
    <source>
        <dbReference type="ARBA" id="ARBA00022801"/>
    </source>
</evidence>
<dbReference type="EC" id="3.1.3.16" evidence="2"/>
<reference evidence="8 9" key="1">
    <citation type="journal article" date="2023" name="Arcadia Sci">
        <title>De novo assembly of a long-read Amblyomma americanum tick genome.</title>
        <authorList>
            <person name="Chou S."/>
            <person name="Poskanzer K.E."/>
            <person name="Rollins M."/>
            <person name="Thuy-Boun P.S."/>
        </authorList>
    </citation>
    <scope>NUCLEOTIDE SEQUENCE [LARGE SCALE GENOMIC DNA]</scope>
    <source>
        <strain evidence="8">F_SG_1</strain>
        <tissue evidence="8">Salivary glands</tissue>
    </source>
</reference>
<dbReference type="InterPro" id="IPR039189">
    <property type="entry name" value="Fcp1"/>
</dbReference>
<dbReference type="PANTHER" id="PTHR23081:SF36">
    <property type="entry name" value="RNA POLYMERASE II SUBUNIT A C-TERMINAL DOMAIN PHOSPHATASE"/>
    <property type="match status" value="1"/>
</dbReference>
<comment type="subcellular location">
    <subcellularLocation>
        <location evidence="1">Nucleus</location>
    </subcellularLocation>
</comment>
<sequence>MAASCRHTGRTPIRIVKWKIQPGSRISHGTGLLLYKNVDSEAGELCKLKSECDGTVDSLVTPEGAVANPGDVLFELALCTHPVVMKDLCAECGADLRQLGESVPASADVASVSMIHNVPELRVTQEQAHQLGKADEERLRKLRKLVLLVDLDQTLIHTTSDDVPADMKIRPH</sequence>
<dbReference type="PROSITE" id="PS50969">
    <property type="entry name" value="FCP1"/>
    <property type="match status" value="1"/>
</dbReference>
<protein>
    <recommendedName>
        <fullName evidence="2">protein-serine/threonine phosphatase</fullName>
        <ecNumber evidence="2">3.1.3.16</ecNumber>
    </recommendedName>
</protein>
<name>A0AAQ4D1J4_AMBAM</name>
<keyword evidence="4" id="KW-0539">Nucleus</keyword>
<dbReference type="Proteomes" id="UP001321473">
    <property type="component" value="Unassembled WGS sequence"/>
</dbReference>
<feature type="domain" description="FCP1 homology" evidence="7">
    <location>
        <begin position="140"/>
        <end position="172"/>
    </location>
</feature>